<feature type="domain" description="DUF4503" evidence="1">
    <location>
        <begin position="1"/>
        <end position="70"/>
    </location>
</feature>
<dbReference type="Pfam" id="PF14951">
    <property type="entry name" value="DUF4503"/>
    <property type="match status" value="1"/>
</dbReference>
<dbReference type="Bgee" id="ENSCATG00000014471">
    <property type="expression patterns" value="Expressed in thymus and 12 other cell types or tissues"/>
</dbReference>
<evidence type="ECO:0000313" key="3">
    <source>
        <dbReference type="Proteomes" id="UP000233060"/>
    </source>
</evidence>
<dbReference type="Ensembl" id="ENSCATT00000016460.1">
    <property type="protein sequence ID" value="ENSCATP00000003889.1"/>
    <property type="gene ID" value="ENSCATG00000014471.1"/>
</dbReference>
<organism evidence="2 3">
    <name type="scientific">Cercocebus atys</name>
    <name type="common">Sooty mangabey</name>
    <name type="synonym">Cercocebus torquatus atys</name>
    <dbReference type="NCBI Taxonomy" id="9531"/>
    <lineage>
        <taxon>Eukaryota</taxon>
        <taxon>Metazoa</taxon>
        <taxon>Chordata</taxon>
        <taxon>Craniata</taxon>
        <taxon>Vertebrata</taxon>
        <taxon>Euteleostomi</taxon>
        <taxon>Mammalia</taxon>
        <taxon>Eutheria</taxon>
        <taxon>Euarchontoglires</taxon>
        <taxon>Primates</taxon>
        <taxon>Haplorrhini</taxon>
        <taxon>Catarrhini</taxon>
        <taxon>Cercopithecidae</taxon>
        <taxon>Cercopithecinae</taxon>
        <taxon>Cercocebus</taxon>
    </lineage>
</organism>
<reference evidence="2" key="1">
    <citation type="submission" date="2025-08" db="UniProtKB">
        <authorList>
            <consortium name="Ensembl"/>
        </authorList>
    </citation>
    <scope>IDENTIFICATION</scope>
</reference>
<dbReference type="AlphaFoldDB" id="A0A2K5KT70"/>
<sequence length="99" mass="11454">MCGNGRLEQRPEDRGAFSCGDCSRVVTSPILKRHLQVFLDCRSRPQCRVKVKLLQRSISSLLRFAAGEDGRSRDQEPWQKSSFLHLVSFWLRGLFLLYI</sequence>
<gene>
    <name evidence="2" type="primary">SPIDR</name>
</gene>
<dbReference type="GO" id="GO:0000228">
    <property type="term" value="C:nuclear chromosome"/>
    <property type="evidence" value="ECO:0007669"/>
    <property type="project" value="TreeGrafter"/>
</dbReference>
<keyword evidence="3" id="KW-1185">Reference proteome</keyword>
<protein>
    <submittedName>
        <fullName evidence="2">Scaffold protein involved in DNA repair</fullName>
    </submittedName>
</protein>
<dbReference type="PANTHER" id="PTHR34347:SF1">
    <property type="entry name" value="DNA REPAIR-SCAFFOLDING PROTEIN"/>
    <property type="match status" value="1"/>
</dbReference>
<dbReference type="GeneTree" id="ENSGT00390000014654"/>
<dbReference type="PANTHER" id="PTHR34347">
    <property type="entry name" value="DNA REPAIR-SCAFFOLDING PROTEIN SPIDR"/>
    <property type="match status" value="1"/>
</dbReference>
<dbReference type="GO" id="GO:0070202">
    <property type="term" value="P:regulation of establishment of protein localization to chromosome"/>
    <property type="evidence" value="ECO:0007669"/>
    <property type="project" value="TreeGrafter"/>
</dbReference>
<dbReference type="GO" id="GO:0000724">
    <property type="term" value="P:double-strand break repair via homologous recombination"/>
    <property type="evidence" value="ECO:0007669"/>
    <property type="project" value="TreeGrafter"/>
</dbReference>
<evidence type="ECO:0000313" key="2">
    <source>
        <dbReference type="Ensembl" id="ENSCATP00000003889.1"/>
    </source>
</evidence>
<dbReference type="InterPro" id="IPR053054">
    <property type="entry name" value="DNA_repair-scaffolding"/>
</dbReference>
<dbReference type="InterPro" id="IPR028032">
    <property type="entry name" value="DUF4503"/>
</dbReference>
<dbReference type="Proteomes" id="UP000233060">
    <property type="component" value="Unassembled WGS sequence"/>
</dbReference>
<accession>A0A2K5KT70</accession>
<dbReference type="GO" id="GO:0005654">
    <property type="term" value="C:nucleoplasm"/>
    <property type="evidence" value="ECO:0007669"/>
    <property type="project" value="TreeGrafter"/>
</dbReference>
<name>A0A2K5KT70_CERAT</name>
<proteinExistence type="predicted"/>
<evidence type="ECO:0000259" key="1">
    <source>
        <dbReference type="Pfam" id="PF14951"/>
    </source>
</evidence>
<reference evidence="2" key="2">
    <citation type="submission" date="2025-09" db="UniProtKB">
        <authorList>
            <consortium name="Ensembl"/>
        </authorList>
    </citation>
    <scope>IDENTIFICATION</scope>
</reference>